<gene>
    <name evidence="10" type="primary">LOC108038876</name>
</gene>
<keyword evidence="3 9" id="KW-0813">Transport</keyword>
<keyword evidence="5" id="KW-0677">Repeat</keyword>
<evidence type="ECO:0000256" key="6">
    <source>
        <dbReference type="ARBA" id="ARBA00022989"/>
    </source>
</evidence>
<sequence length="249" mass="27924">MNPIKAQSTGSPKKFNVFAHVKYEHMVAGVSGGVASTLILHPLDLIKIRFAGESSIHIGKFHSTPKKMGNWVVKTRLCLQCDAASSAEYRGMIHALGQIYKEEGVRGLYRGFVPGMLGVSHGAIQFMTYEEMKNAYNEYRKLPIDTKLATTEYLAFAAVSKLIAAAATYPYQVVRARLQDHHHRYNGTWDCIKQTWSFEGFRGFYKGLQASLTRVVPACMITFLVYENVSHSLLAKRKRIEAEKDSANV</sequence>
<evidence type="ECO:0000256" key="1">
    <source>
        <dbReference type="ARBA" id="ARBA00004141"/>
    </source>
</evidence>
<dbReference type="InterPro" id="IPR002067">
    <property type="entry name" value="MCP"/>
</dbReference>
<protein>
    <submittedName>
        <fullName evidence="10">Mitochondrial folate transporter/carrier</fullName>
    </submittedName>
</protein>
<comment type="subcellular location">
    <subcellularLocation>
        <location evidence="1">Membrane</location>
        <topology evidence="1">Multi-pass membrane protein</topology>
    </subcellularLocation>
</comment>
<dbReference type="FunFam" id="1.50.40.10:FF:000090">
    <property type="entry name" value="Folate transporter 1, chloroplastic"/>
    <property type="match status" value="1"/>
</dbReference>
<dbReference type="AlphaFoldDB" id="A0A6P4E447"/>
<keyword evidence="6" id="KW-1133">Transmembrane helix</keyword>
<dbReference type="PANTHER" id="PTHR45683">
    <property type="entry name" value="MITOCHONDRIAL NICOTINAMIDE ADENINE DINUCLEOTIDE TRANSPORTER 1-RELATED-RELATED"/>
    <property type="match status" value="1"/>
</dbReference>
<dbReference type="GO" id="GO:0016020">
    <property type="term" value="C:membrane"/>
    <property type="evidence" value="ECO:0007669"/>
    <property type="project" value="UniProtKB-SubCell"/>
</dbReference>
<organism evidence="10">
    <name type="scientific">Drosophila rhopaloa</name>
    <name type="common">Fruit fly</name>
    <dbReference type="NCBI Taxonomy" id="1041015"/>
    <lineage>
        <taxon>Eukaryota</taxon>
        <taxon>Metazoa</taxon>
        <taxon>Ecdysozoa</taxon>
        <taxon>Arthropoda</taxon>
        <taxon>Hexapoda</taxon>
        <taxon>Insecta</taxon>
        <taxon>Pterygota</taxon>
        <taxon>Neoptera</taxon>
        <taxon>Endopterygota</taxon>
        <taxon>Diptera</taxon>
        <taxon>Brachycera</taxon>
        <taxon>Muscomorpha</taxon>
        <taxon>Ephydroidea</taxon>
        <taxon>Drosophilidae</taxon>
        <taxon>Drosophila</taxon>
        <taxon>Sophophora</taxon>
    </lineage>
</organism>
<dbReference type="SUPFAM" id="SSF103506">
    <property type="entry name" value="Mitochondrial carrier"/>
    <property type="match status" value="1"/>
</dbReference>
<proteinExistence type="inferred from homology"/>
<dbReference type="RefSeq" id="XP_016971229.1">
    <property type="nucleotide sequence ID" value="XM_017115740.1"/>
</dbReference>
<reference evidence="10" key="1">
    <citation type="submission" date="2025-08" db="UniProtKB">
        <authorList>
            <consortium name="RefSeq"/>
        </authorList>
    </citation>
    <scope>IDENTIFICATION</scope>
</reference>
<keyword evidence="7 8" id="KW-0472">Membrane</keyword>
<feature type="repeat" description="Solcar" evidence="8">
    <location>
        <begin position="148"/>
        <end position="232"/>
    </location>
</feature>
<evidence type="ECO:0000256" key="5">
    <source>
        <dbReference type="ARBA" id="ARBA00022737"/>
    </source>
</evidence>
<name>A0A6P4E447_DRORH</name>
<comment type="similarity">
    <text evidence="2 9">Belongs to the mitochondrial carrier (TC 2.A.29) family.</text>
</comment>
<dbReference type="PROSITE" id="PS50920">
    <property type="entry name" value="SOLCAR"/>
    <property type="match status" value="2"/>
</dbReference>
<evidence type="ECO:0000313" key="10">
    <source>
        <dbReference type="RefSeq" id="XP_016971229.1"/>
    </source>
</evidence>
<evidence type="ECO:0000256" key="8">
    <source>
        <dbReference type="PROSITE-ProRule" id="PRU00282"/>
    </source>
</evidence>
<keyword evidence="4 8" id="KW-0812">Transmembrane</keyword>
<evidence type="ECO:0000256" key="7">
    <source>
        <dbReference type="ARBA" id="ARBA00023136"/>
    </source>
</evidence>
<dbReference type="InterPro" id="IPR023395">
    <property type="entry name" value="MCP_dom_sf"/>
</dbReference>
<dbReference type="PRINTS" id="PR00926">
    <property type="entry name" value="MITOCARRIER"/>
</dbReference>
<dbReference type="OrthoDB" id="428293at2759"/>
<dbReference type="InterPro" id="IPR018108">
    <property type="entry name" value="MCP_transmembrane"/>
</dbReference>
<dbReference type="Gene3D" id="1.50.40.10">
    <property type="entry name" value="Mitochondrial carrier domain"/>
    <property type="match status" value="1"/>
</dbReference>
<feature type="repeat" description="Solcar" evidence="8">
    <location>
        <begin position="23"/>
        <end position="135"/>
    </location>
</feature>
<accession>A0A6P4E447</accession>
<evidence type="ECO:0000256" key="4">
    <source>
        <dbReference type="ARBA" id="ARBA00022692"/>
    </source>
</evidence>
<evidence type="ECO:0000256" key="9">
    <source>
        <dbReference type="RuleBase" id="RU000488"/>
    </source>
</evidence>
<dbReference type="InterPro" id="IPR044712">
    <property type="entry name" value="SLC25A32-like"/>
</dbReference>
<dbReference type="Pfam" id="PF00153">
    <property type="entry name" value="Mito_carr"/>
    <property type="match status" value="2"/>
</dbReference>
<evidence type="ECO:0000256" key="3">
    <source>
        <dbReference type="ARBA" id="ARBA00022448"/>
    </source>
</evidence>
<evidence type="ECO:0000256" key="2">
    <source>
        <dbReference type="ARBA" id="ARBA00006375"/>
    </source>
</evidence>
<dbReference type="GO" id="GO:0015215">
    <property type="term" value="F:nucleotide transmembrane transporter activity"/>
    <property type="evidence" value="ECO:0007669"/>
    <property type="project" value="UniProtKB-ARBA"/>
</dbReference>